<dbReference type="AlphaFoldDB" id="A0A086QNS4"/>
<keyword evidence="2" id="KW-1133">Transmembrane helix</keyword>
<keyword evidence="2 3" id="KW-0812">Transmembrane</keyword>
<evidence type="ECO:0000256" key="2">
    <source>
        <dbReference type="SAM" id="Phobius"/>
    </source>
</evidence>
<feature type="compositionally biased region" description="Basic and acidic residues" evidence="1">
    <location>
        <begin position="82"/>
        <end position="95"/>
    </location>
</feature>
<reference evidence="3 4" key="1">
    <citation type="submission" date="2014-04" db="EMBL/GenBank/DDBJ databases">
        <authorList>
            <person name="Sibley D."/>
            <person name="Venepally P."/>
            <person name="Karamycheva S."/>
            <person name="Hadjithomas M."/>
            <person name="Khan A."/>
            <person name="Brunk B."/>
            <person name="Roos D."/>
            <person name="Caler E."/>
            <person name="Lorenzi H."/>
        </authorList>
    </citation>
    <scope>NUCLEOTIDE SEQUENCE [LARGE SCALE GENOMIC DNA]</scope>
    <source>
        <strain evidence="3 4">MAS</strain>
    </source>
</reference>
<evidence type="ECO:0000313" key="4">
    <source>
        <dbReference type="Proteomes" id="UP000028821"/>
    </source>
</evidence>
<protein>
    <submittedName>
        <fullName evidence="3">Putative transmembrane protein</fullName>
    </submittedName>
</protein>
<accession>A0A086QNS4</accession>
<proteinExistence type="predicted"/>
<evidence type="ECO:0000256" key="1">
    <source>
        <dbReference type="SAM" id="MobiDB-lite"/>
    </source>
</evidence>
<feature type="region of interest" description="Disordered" evidence="1">
    <location>
        <begin position="36"/>
        <end position="117"/>
    </location>
</feature>
<feature type="transmembrane region" description="Helical" evidence="2">
    <location>
        <begin position="12"/>
        <end position="31"/>
    </location>
</feature>
<name>A0A086QNS4_TOXGO</name>
<evidence type="ECO:0000313" key="3">
    <source>
        <dbReference type="EMBL" id="KFH14256.1"/>
    </source>
</evidence>
<organism evidence="3 4">
    <name type="scientific">Toxoplasma gondii MAS</name>
    <dbReference type="NCBI Taxonomy" id="943118"/>
    <lineage>
        <taxon>Eukaryota</taxon>
        <taxon>Sar</taxon>
        <taxon>Alveolata</taxon>
        <taxon>Apicomplexa</taxon>
        <taxon>Conoidasida</taxon>
        <taxon>Coccidia</taxon>
        <taxon>Eucoccidiorida</taxon>
        <taxon>Eimeriorina</taxon>
        <taxon>Sarcocystidae</taxon>
        <taxon>Toxoplasma</taxon>
    </lineage>
</organism>
<feature type="compositionally biased region" description="Basic residues" evidence="1">
    <location>
        <begin position="96"/>
        <end position="108"/>
    </location>
</feature>
<gene>
    <name evidence="3" type="ORF">TGMAS_414410</name>
</gene>
<dbReference type="EMBL" id="AEXC02001254">
    <property type="protein sequence ID" value="KFH14256.1"/>
    <property type="molecule type" value="Genomic_DNA"/>
</dbReference>
<dbReference type="VEuPathDB" id="ToxoDB:TGMAS_414410"/>
<sequence>MRAETTRILLPPGAACFFSSLSLALFARFIFSSSLRPSPRPPPACSRATKKGLEAKRNVGRRERSKRGAKPEARRASKRLKMRENSRAGREEKMRQRARKRSKRRSKRSREMKDKGCSEDSGIIQVLCMARLSVDDRMKQVERKKLPTRREIYENIFAYIFFAFSFCSLTCLSKRSWSCKEHPEKTEKTIFFSPP</sequence>
<comment type="caution">
    <text evidence="3">The sequence shown here is derived from an EMBL/GenBank/DDBJ whole genome shotgun (WGS) entry which is preliminary data.</text>
</comment>
<feature type="compositionally biased region" description="Basic and acidic residues" evidence="1">
    <location>
        <begin position="51"/>
        <end position="62"/>
    </location>
</feature>
<dbReference type="Proteomes" id="UP000028821">
    <property type="component" value="Unassembled WGS sequence"/>
</dbReference>
<keyword evidence="2" id="KW-0472">Membrane</keyword>